<feature type="compositionally biased region" description="Basic and acidic residues" evidence="1">
    <location>
        <begin position="147"/>
        <end position="162"/>
    </location>
</feature>
<evidence type="ECO:0000313" key="2">
    <source>
        <dbReference type="EMBL" id="KAG9397071.1"/>
    </source>
</evidence>
<comment type="caution">
    <text evidence="2">The sequence shown here is derived from an EMBL/GenBank/DDBJ whole genome shotgun (WGS) entry which is preliminary data.</text>
</comment>
<evidence type="ECO:0000256" key="1">
    <source>
        <dbReference type="SAM" id="MobiDB-lite"/>
    </source>
</evidence>
<reference evidence="2" key="1">
    <citation type="submission" date="2021-05" db="EMBL/GenBank/DDBJ databases">
        <title>A free-living protist that lacks canonical eukaryotic 1 DNA replication and segregation systems.</title>
        <authorList>
            <person name="Salas-Leiva D.E."/>
            <person name="Tromer E.C."/>
            <person name="Curtis B.A."/>
            <person name="Jerlstrom-Hultqvist J."/>
            <person name="Kolisko M."/>
            <person name="Yi Z."/>
            <person name="Salas-Leiva J.S."/>
            <person name="Gallot-Lavallee L."/>
            <person name="Kops G.J.P.L."/>
            <person name="Archibald J.M."/>
            <person name="Simpson A.G.B."/>
            <person name="Roger A.J."/>
        </authorList>
    </citation>
    <scope>NUCLEOTIDE SEQUENCE</scope>
    <source>
        <strain evidence="2">BICM</strain>
    </source>
</reference>
<gene>
    <name evidence="2" type="ORF">J8273_0978</name>
</gene>
<keyword evidence="3" id="KW-1185">Reference proteome</keyword>
<dbReference type="EMBL" id="JAHDYR010000003">
    <property type="protein sequence ID" value="KAG9397071.1"/>
    <property type="molecule type" value="Genomic_DNA"/>
</dbReference>
<dbReference type="Proteomes" id="UP000717585">
    <property type="component" value="Unassembled WGS sequence"/>
</dbReference>
<organism evidence="2 3">
    <name type="scientific">Carpediemonas membranifera</name>
    <dbReference type="NCBI Taxonomy" id="201153"/>
    <lineage>
        <taxon>Eukaryota</taxon>
        <taxon>Metamonada</taxon>
        <taxon>Carpediemonas-like organisms</taxon>
        <taxon>Carpediemonas</taxon>
    </lineage>
</organism>
<feature type="region of interest" description="Disordered" evidence="1">
    <location>
        <begin position="147"/>
        <end position="169"/>
    </location>
</feature>
<sequence length="866" mass="94596">MAVQAGFRKTTGIPTVTTTNWTRFVNWIDGAKPNNHPQQPPRVPATFTDPWTWDAAVSQAPGQRAPIGPTIAQNSRPGPLISSSGLHLTQLLDLSVIHILYGISPALSSPDLTAKYMAWGGAPDTPVRKATRKAEPVNDSLLLACKRERKDQEKPTENEHSSSESSDVELCSPIQFSPSHQLTDIQGRITIAINHLKEHDENDSPMAPACGPPSPFGPFLEIPTHADGNCGLHAMAAAMKLQLTITRPQALRAIRDALSAETLQPSPRVRGAVANLRVPTSSFRNSFLSFDTLAIISKALGVQTLIISEITPLSVTCYILEASTIASVSLPLPAALSLAQCGLILLHHSVDHFKALILPHASKQDFHGGIFPSLHQCAVAKEVHEGVGIPSHKRTGSTNNQGSMPLSHIIVIDFEAMGYAVDDSHPGARVCYPVEAGVTLLYSTTEPGTDIPMWEVGGIHWGPLATDFPAALMRSALVQSCKIHGCPPMTFKIHPESRGIDIVFPSPRQWLHQLAEIMKQLPGCILIAKDPRMENTIIQSQADAADRETLGLVRDIADLESIDRQLFAGIFSYVSTDLFAKRMDTAQALTWVKAPCPFHAHSDPGYHCALADTIAFAAVIKTFSCLSRRRHAIASSDQDITDWWANELDGLILNWTTELMDLAPEFLTSLQVPPLTSLHDTFARFYIVPRNGYSYPSGKNTYEVMTRPKGSHPPATLEETFTAPISVQGGDTSFGNLLTAEEAYWTSPPSTQLPRSVEELRTMNAPPANNTGNNIVKSYKAPRFWFLVPRDGNVPRLRKVLSSPDISIPTISAILNKFSWRIASQSHLACCPALQLDLDLLFSNPYQFAQAYDEKLIAWITSCIDA</sequence>
<protein>
    <submittedName>
        <fullName evidence="2">Uncharacterized protein</fullName>
    </submittedName>
</protein>
<evidence type="ECO:0000313" key="3">
    <source>
        <dbReference type="Proteomes" id="UP000717585"/>
    </source>
</evidence>
<name>A0A8J6C0Z6_9EUKA</name>
<accession>A0A8J6C0Z6</accession>
<dbReference type="AlphaFoldDB" id="A0A8J6C0Z6"/>
<proteinExistence type="predicted"/>